<dbReference type="SMART" id="SM00829">
    <property type="entry name" value="PKS_ER"/>
    <property type="match status" value="1"/>
</dbReference>
<dbReference type="GO" id="GO:0003723">
    <property type="term" value="F:RNA binding"/>
    <property type="evidence" value="ECO:0007669"/>
    <property type="project" value="UniProtKB-KW"/>
</dbReference>
<dbReference type="GO" id="GO:0008270">
    <property type="term" value="F:zinc ion binding"/>
    <property type="evidence" value="ECO:0007669"/>
    <property type="project" value="InterPro"/>
</dbReference>
<organism evidence="9 10">
    <name type="scientific">Streptomonospora salina</name>
    <dbReference type="NCBI Taxonomy" id="104205"/>
    <lineage>
        <taxon>Bacteria</taxon>
        <taxon>Bacillati</taxon>
        <taxon>Actinomycetota</taxon>
        <taxon>Actinomycetes</taxon>
        <taxon>Streptosporangiales</taxon>
        <taxon>Nocardiopsidaceae</taxon>
        <taxon>Streptomonospora</taxon>
    </lineage>
</organism>
<evidence type="ECO:0000313" key="10">
    <source>
        <dbReference type="Proteomes" id="UP000578077"/>
    </source>
</evidence>
<accession>A0A841E950</accession>
<keyword evidence="10" id="KW-1185">Reference proteome</keyword>
<evidence type="ECO:0000259" key="8">
    <source>
        <dbReference type="SMART" id="SM00829"/>
    </source>
</evidence>
<dbReference type="InterPro" id="IPR011032">
    <property type="entry name" value="GroES-like_sf"/>
</dbReference>
<keyword evidence="9" id="KW-0560">Oxidoreductase</keyword>
<dbReference type="PROSITE" id="PS01162">
    <property type="entry name" value="QOR_ZETA_CRYSTAL"/>
    <property type="match status" value="1"/>
</dbReference>
<evidence type="ECO:0000313" key="9">
    <source>
        <dbReference type="EMBL" id="MBB5998994.1"/>
    </source>
</evidence>
<evidence type="ECO:0000256" key="7">
    <source>
        <dbReference type="SAM" id="MobiDB-lite"/>
    </source>
</evidence>
<dbReference type="Pfam" id="PF08240">
    <property type="entry name" value="ADH_N"/>
    <property type="match status" value="1"/>
</dbReference>
<dbReference type="InterPro" id="IPR013149">
    <property type="entry name" value="ADH-like_C"/>
</dbReference>
<evidence type="ECO:0000256" key="6">
    <source>
        <dbReference type="ARBA" id="ARBA00022990"/>
    </source>
</evidence>
<keyword evidence="6" id="KW-0007">Acetylation</keyword>
<evidence type="ECO:0000256" key="3">
    <source>
        <dbReference type="ARBA" id="ARBA00022490"/>
    </source>
</evidence>
<dbReference type="InterPro" id="IPR002364">
    <property type="entry name" value="Quin_OxRdtase/zeta-crystal_CS"/>
</dbReference>
<evidence type="ECO:0000256" key="5">
    <source>
        <dbReference type="ARBA" id="ARBA00022884"/>
    </source>
</evidence>
<dbReference type="InterPro" id="IPR020843">
    <property type="entry name" value="ER"/>
</dbReference>
<dbReference type="InterPro" id="IPR051603">
    <property type="entry name" value="Zinc-ADH_QOR/CCCR"/>
</dbReference>
<evidence type="ECO:0000256" key="1">
    <source>
        <dbReference type="ARBA" id="ARBA00004496"/>
    </source>
</evidence>
<dbReference type="EC" id="1.6.5.5" evidence="9"/>
<feature type="region of interest" description="Disordered" evidence="7">
    <location>
        <begin position="1"/>
        <end position="23"/>
    </location>
</feature>
<dbReference type="EMBL" id="JACHLY010000001">
    <property type="protein sequence ID" value="MBB5998994.1"/>
    <property type="molecule type" value="Genomic_DNA"/>
</dbReference>
<comment type="subunit">
    <text evidence="2">Homotetramer.</text>
</comment>
<dbReference type="Proteomes" id="UP000578077">
    <property type="component" value="Unassembled WGS sequence"/>
</dbReference>
<dbReference type="GO" id="GO:0005737">
    <property type="term" value="C:cytoplasm"/>
    <property type="evidence" value="ECO:0007669"/>
    <property type="project" value="UniProtKB-SubCell"/>
</dbReference>
<dbReference type="Pfam" id="PF00107">
    <property type="entry name" value="ADH_zinc_N"/>
    <property type="match status" value="1"/>
</dbReference>
<comment type="subcellular location">
    <subcellularLocation>
        <location evidence="1">Cytoplasm</location>
    </subcellularLocation>
</comment>
<sequence>MRAVQAQRFGGPEVLETAEVPAPRPGPGQVLVDVEAVDVLFVETQVRSGWQAQMWGIEHPWTPGDGVAGRVADVGPGVDRAWLGGRVVATAGSSGAYAERVVAAEETLAPVPDGVSSRAAVALVHDGRTARILLEGTGAAKGERVLVTAAAGGLGLVLVQLARAAGAEVVGAARGESKLDLVRSMGAGAAVDYSAPDWPDRVRDAFGGSGPDAVYDGAGGSIGARAFAITRDGGRVSAHGAPGGGFADIAAEDAERRGIVVRGVEYAQPAAADSARLIGEVLADAAAGRLHTPVGAVFGLERAADAHALLESRAVLGKVLLAP</sequence>
<dbReference type="RefSeq" id="WP_184635611.1">
    <property type="nucleotide sequence ID" value="NZ_BAABKT010000022.1"/>
</dbReference>
<keyword evidence="4" id="KW-0521">NADP</keyword>
<dbReference type="InterPro" id="IPR013154">
    <property type="entry name" value="ADH-like_N"/>
</dbReference>
<reference evidence="9 10" key="1">
    <citation type="submission" date="2020-08" db="EMBL/GenBank/DDBJ databases">
        <title>Sequencing the genomes of 1000 actinobacteria strains.</title>
        <authorList>
            <person name="Klenk H.-P."/>
        </authorList>
    </citation>
    <scope>NUCLEOTIDE SEQUENCE [LARGE SCALE GENOMIC DNA]</scope>
    <source>
        <strain evidence="9 10">DSM 44593</strain>
    </source>
</reference>
<gene>
    <name evidence="9" type="ORF">HNR25_002745</name>
</gene>
<dbReference type="PANTHER" id="PTHR44154:SF1">
    <property type="entry name" value="QUINONE OXIDOREDUCTASE"/>
    <property type="match status" value="1"/>
</dbReference>
<dbReference type="GO" id="GO:0003960">
    <property type="term" value="F:quinone reductase (NADPH) activity"/>
    <property type="evidence" value="ECO:0007669"/>
    <property type="project" value="UniProtKB-EC"/>
</dbReference>
<dbReference type="SUPFAM" id="SSF50129">
    <property type="entry name" value="GroES-like"/>
    <property type="match status" value="1"/>
</dbReference>
<dbReference type="SUPFAM" id="SSF51735">
    <property type="entry name" value="NAD(P)-binding Rossmann-fold domains"/>
    <property type="match status" value="1"/>
</dbReference>
<evidence type="ECO:0000256" key="2">
    <source>
        <dbReference type="ARBA" id="ARBA00011881"/>
    </source>
</evidence>
<dbReference type="AlphaFoldDB" id="A0A841E950"/>
<proteinExistence type="predicted"/>
<comment type="caution">
    <text evidence="9">The sequence shown here is derived from an EMBL/GenBank/DDBJ whole genome shotgun (WGS) entry which is preliminary data.</text>
</comment>
<evidence type="ECO:0000256" key="4">
    <source>
        <dbReference type="ARBA" id="ARBA00022857"/>
    </source>
</evidence>
<keyword evidence="5" id="KW-0694">RNA-binding</keyword>
<dbReference type="Gene3D" id="3.90.180.10">
    <property type="entry name" value="Medium-chain alcohol dehydrogenases, catalytic domain"/>
    <property type="match status" value="1"/>
</dbReference>
<protein>
    <submittedName>
        <fullName evidence="9">NADPH2:quinone reductase</fullName>
        <ecNumber evidence="9">1.6.5.5</ecNumber>
    </submittedName>
</protein>
<dbReference type="InterPro" id="IPR036291">
    <property type="entry name" value="NAD(P)-bd_dom_sf"/>
</dbReference>
<keyword evidence="3" id="KW-0963">Cytoplasm</keyword>
<dbReference type="Gene3D" id="3.40.50.720">
    <property type="entry name" value="NAD(P)-binding Rossmann-like Domain"/>
    <property type="match status" value="1"/>
</dbReference>
<name>A0A841E950_9ACTN</name>
<feature type="domain" description="Enoyl reductase (ER)" evidence="8">
    <location>
        <begin position="10"/>
        <end position="321"/>
    </location>
</feature>
<dbReference type="PANTHER" id="PTHR44154">
    <property type="entry name" value="QUINONE OXIDOREDUCTASE"/>
    <property type="match status" value="1"/>
</dbReference>